<proteinExistence type="predicted"/>
<reference evidence="1 2" key="1">
    <citation type="submission" date="2016-07" db="EMBL/GenBank/DDBJ databases">
        <title>Characterization of three bacteriophages infecting bacteria isolated from shrimp culture pond water.</title>
        <authorList>
            <person name="Khoa H.V."/>
        </authorList>
    </citation>
    <scope>NUCLEOTIDE SEQUENCE [LARGE SCALE GENOMIC DNA]</scope>
</reference>
<organism evidence="1 2">
    <name type="scientific">Tenacibaculum phage pT24</name>
    <dbReference type="NCBI Taxonomy" id="1880590"/>
    <lineage>
        <taxon>Viruses</taxon>
        <taxon>Duplodnaviria</taxon>
        <taxon>Heunggongvirae</taxon>
        <taxon>Uroviricota</taxon>
        <taxon>Caudoviricetes</taxon>
        <taxon>Kungbxnavirus</taxon>
        <taxon>Kungbxnavirus pT24</taxon>
    </lineage>
</organism>
<evidence type="ECO:0000313" key="1">
    <source>
        <dbReference type="EMBL" id="BAV39337.1"/>
    </source>
</evidence>
<accession>A0A1B4XX15</accession>
<dbReference type="Proteomes" id="UP000224877">
    <property type="component" value="Segment"/>
</dbReference>
<gene>
    <name evidence="1" type="ORF">BPT24_213</name>
</gene>
<evidence type="ECO:0000313" key="2">
    <source>
        <dbReference type="Proteomes" id="UP000224877"/>
    </source>
</evidence>
<dbReference type="EMBL" id="LC168164">
    <property type="protein sequence ID" value="BAV39337.1"/>
    <property type="molecule type" value="Genomic_DNA"/>
</dbReference>
<name>A0A1B4XX15_9CAUD</name>
<sequence>MSEVIKGLVPDYKDFDFNVLYCAKIKHNSIHINYSLMGEFLKFYNENKKDDEVLVQSKGVYDTGVKQVIVLWSSEGTYLKFKDEVLKKYS</sequence>
<keyword evidence="2" id="KW-1185">Reference proteome</keyword>
<protein>
    <submittedName>
        <fullName evidence="1">Uncharacterized protein</fullName>
    </submittedName>
</protein>